<dbReference type="SUPFAM" id="SSF103642">
    <property type="entry name" value="Sec-C motif"/>
    <property type="match status" value="1"/>
</dbReference>
<organism evidence="1 2">
    <name type="scientific">Amycolatopsis samaneae</name>
    <dbReference type="NCBI Taxonomy" id="664691"/>
    <lineage>
        <taxon>Bacteria</taxon>
        <taxon>Bacillati</taxon>
        <taxon>Actinomycetota</taxon>
        <taxon>Actinomycetes</taxon>
        <taxon>Pseudonocardiales</taxon>
        <taxon>Pseudonocardiaceae</taxon>
        <taxon>Amycolatopsis</taxon>
    </lineage>
</organism>
<reference evidence="2" key="1">
    <citation type="journal article" date="2019" name="Int. J. Syst. Evol. Microbiol.">
        <title>The Global Catalogue of Microorganisms (GCM) 10K type strain sequencing project: providing services to taxonomists for standard genome sequencing and annotation.</title>
        <authorList>
            <consortium name="The Broad Institute Genomics Platform"/>
            <consortium name="The Broad Institute Genome Sequencing Center for Infectious Disease"/>
            <person name="Wu L."/>
            <person name="Ma J."/>
        </authorList>
    </citation>
    <scope>NUCLEOTIDE SEQUENCE [LARGE SCALE GENOMIC DNA]</scope>
    <source>
        <strain evidence="2">CGMCC 4.7643</strain>
    </source>
</reference>
<evidence type="ECO:0000313" key="2">
    <source>
        <dbReference type="Proteomes" id="UP001597419"/>
    </source>
</evidence>
<evidence type="ECO:0000313" key="1">
    <source>
        <dbReference type="EMBL" id="MFD2460616.1"/>
    </source>
</evidence>
<dbReference type="RefSeq" id="WP_378273091.1">
    <property type="nucleotide sequence ID" value="NZ_BAABHG010000006.1"/>
</dbReference>
<dbReference type="Proteomes" id="UP001597419">
    <property type="component" value="Unassembled WGS sequence"/>
</dbReference>
<dbReference type="InterPro" id="IPR004027">
    <property type="entry name" value="SEC_C_motif"/>
</dbReference>
<dbReference type="Gene3D" id="3.10.450.50">
    <property type="match status" value="1"/>
</dbReference>
<sequence length="55" mass="5717">MDPASAETHQHIAMLSHVEGDGVGWPPGRNDVCWCGSACKYKKCCGAPGFTAAPA</sequence>
<name>A0ABW5GIE4_9PSEU</name>
<dbReference type="Pfam" id="PF02810">
    <property type="entry name" value="SEC-C"/>
    <property type="match status" value="1"/>
</dbReference>
<proteinExistence type="predicted"/>
<comment type="caution">
    <text evidence="1">The sequence shown here is derived from an EMBL/GenBank/DDBJ whole genome shotgun (WGS) entry which is preliminary data.</text>
</comment>
<dbReference type="EMBL" id="JBHUKU010000009">
    <property type="protein sequence ID" value="MFD2460616.1"/>
    <property type="molecule type" value="Genomic_DNA"/>
</dbReference>
<gene>
    <name evidence="1" type="ORF">ACFSYJ_18565</name>
</gene>
<protein>
    <submittedName>
        <fullName evidence="1">SEC-C metal-binding domain-containing protein</fullName>
    </submittedName>
</protein>
<keyword evidence="2" id="KW-1185">Reference proteome</keyword>
<accession>A0ABW5GIE4</accession>